<comment type="caution">
    <text evidence="1">The sequence shown here is derived from an EMBL/GenBank/DDBJ whole genome shotgun (WGS) entry which is preliminary data.</text>
</comment>
<evidence type="ECO:0000313" key="1">
    <source>
        <dbReference type="EMBL" id="OGJ03767.1"/>
    </source>
</evidence>
<accession>A0A1F6YBS0</accession>
<protein>
    <submittedName>
        <fullName evidence="1">Uncharacterized protein</fullName>
    </submittedName>
</protein>
<name>A0A1F6YBS0_9BACT</name>
<dbReference type="STRING" id="1801797.A3G06_02545"/>
<proteinExistence type="predicted"/>
<sequence length="502" mass="59990">MKEKETKICQNCKQDFTIEPDDFGFYEKIKVPPPTFCPECRMQRRMAWRNERTLHRNKCAMTGKNVVSCFSKDSPFTVYERDIWWSDKWDPLEYGQEYDFSRPFFEQFRKLLEKVPLPNLFIGKCVNTFFLYDCKNCINCFGCTNLRNKSNCMWNEQLTKEEYDKRLKELDIGSVKNLEKAKQKFEALRLKALRRFANILNSKDVSGDNIIHANNCYYCFDIAEDMKDCKYIMNSATQLYTSYDGYGVGANTELLYEAMDSGINGSRQLFGLTLWECLNAEYSFNCHGCNNIFGCVNLRKKEYCIFNKQYSKEEFEKLRVRIIEHMTKMPYEDKRGRLYFYGEYFPAEISPFGYNETVAQDYFPLSKEQILENGYNWIEREKPEYSATCKSQDLPDHIKDIDETILRKVIECKLCKRVYKIIEDEYKFLRKFNLPVPHNCFECRHQERFKLVNFPRLYSRKCMCTKKHPHHNGKCEVKFETSYAPNRPEIVYCEKCYQQEVY</sequence>
<reference evidence="1 2" key="1">
    <citation type="journal article" date="2016" name="Nat. Commun.">
        <title>Thousands of microbial genomes shed light on interconnected biogeochemical processes in an aquifer system.</title>
        <authorList>
            <person name="Anantharaman K."/>
            <person name="Brown C.T."/>
            <person name="Hug L.A."/>
            <person name="Sharon I."/>
            <person name="Castelle C.J."/>
            <person name="Probst A.J."/>
            <person name="Thomas B.C."/>
            <person name="Singh A."/>
            <person name="Wilkins M.J."/>
            <person name="Karaoz U."/>
            <person name="Brodie E.L."/>
            <person name="Williams K.H."/>
            <person name="Hubbard S.S."/>
            <person name="Banfield J.F."/>
        </authorList>
    </citation>
    <scope>NUCLEOTIDE SEQUENCE [LARGE SCALE GENOMIC DNA]</scope>
</reference>
<evidence type="ECO:0000313" key="2">
    <source>
        <dbReference type="Proteomes" id="UP000176192"/>
    </source>
</evidence>
<organism evidence="1 2">
    <name type="scientific">Candidatus Nomurabacteria bacterium RIFCSPLOWO2_12_FULL_46_14</name>
    <dbReference type="NCBI Taxonomy" id="1801797"/>
    <lineage>
        <taxon>Bacteria</taxon>
        <taxon>Candidatus Nomuraibacteriota</taxon>
    </lineage>
</organism>
<gene>
    <name evidence="1" type="ORF">A3G06_02545</name>
</gene>
<dbReference type="EMBL" id="MFVV01000014">
    <property type="protein sequence ID" value="OGJ03767.1"/>
    <property type="molecule type" value="Genomic_DNA"/>
</dbReference>
<dbReference type="AlphaFoldDB" id="A0A1F6YBS0"/>
<dbReference type="Proteomes" id="UP000176192">
    <property type="component" value="Unassembled WGS sequence"/>
</dbReference>